<accession>A0A4R1K5E7</accession>
<dbReference type="InterPro" id="IPR011600">
    <property type="entry name" value="Pept_C14_caspase"/>
</dbReference>
<feature type="chain" id="PRO_5020192887" evidence="2">
    <location>
        <begin position="23"/>
        <end position="683"/>
    </location>
</feature>
<dbReference type="GO" id="GO:0004197">
    <property type="term" value="F:cysteine-type endopeptidase activity"/>
    <property type="evidence" value="ECO:0007669"/>
    <property type="project" value="InterPro"/>
</dbReference>
<dbReference type="SUPFAM" id="SSF50156">
    <property type="entry name" value="PDZ domain-like"/>
    <property type="match status" value="1"/>
</dbReference>
<organism evidence="4 5">
    <name type="scientific">Seleniivibrio woodruffii</name>
    <dbReference type="NCBI Taxonomy" id="1078050"/>
    <lineage>
        <taxon>Bacteria</taxon>
        <taxon>Pseudomonadati</taxon>
        <taxon>Deferribacterota</taxon>
        <taxon>Deferribacteres</taxon>
        <taxon>Deferribacterales</taxon>
        <taxon>Geovibrionaceae</taxon>
        <taxon>Seleniivibrio</taxon>
    </lineage>
</organism>
<dbReference type="AlphaFoldDB" id="A0A4R1K5E7"/>
<protein>
    <submittedName>
        <fullName evidence="4">PDZ domain-containing protein</fullName>
    </submittedName>
</protein>
<dbReference type="OrthoDB" id="9812126at2"/>
<dbReference type="RefSeq" id="WP_132874305.1">
    <property type="nucleotide sequence ID" value="NZ_SMGG01000006.1"/>
</dbReference>
<keyword evidence="5" id="KW-1185">Reference proteome</keyword>
<feature type="compositionally biased region" description="Low complexity" evidence="1">
    <location>
        <begin position="338"/>
        <end position="348"/>
    </location>
</feature>
<dbReference type="EMBL" id="SMGG01000006">
    <property type="protein sequence ID" value="TCK59392.1"/>
    <property type="molecule type" value="Genomic_DNA"/>
</dbReference>
<dbReference type="Gene3D" id="3.40.50.1460">
    <property type="match status" value="1"/>
</dbReference>
<proteinExistence type="predicted"/>
<name>A0A4R1K5E7_9BACT</name>
<gene>
    <name evidence="4" type="ORF">C8D98_2326</name>
</gene>
<evidence type="ECO:0000313" key="4">
    <source>
        <dbReference type="EMBL" id="TCK59392.1"/>
    </source>
</evidence>
<feature type="signal peptide" evidence="2">
    <location>
        <begin position="1"/>
        <end position="22"/>
    </location>
</feature>
<dbReference type="InterPro" id="IPR001478">
    <property type="entry name" value="PDZ"/>
</dbReference>
<comment type="caution">
    <text evidence="4">The sequence shown here is derived from an EMBL/GenBank/DDBJ whole genome shotgun (WGS) entry which is preliminary data.</text>
</comment>
<dbReference type="InterPro" id="IPR036034">
    <property type="entry name" value="PDZ_sf"/>
</dbReference>
<sequence>MKKFSFFAMAILMMLTFGCATRSDIPMVENTAVSPDRVAAVNLRAGIVLPDENMVKTKVSGSYTETIPAGKQIRSMAKKYYPYAFSSAVVVPAGSFPESVDVLISTDIQDYSYEGVQVAAGFGLKFRLNLGVKAVITDRNRMTVWETSARSVKESRAVVSPVIPVETLKAEVLSAAMAECFRKINEDISLSGELQTYASNMKKQTAPSRPQYAQQQAAVVQQVTAKVGGGGYLGVNIQAISTERQTAVARYTAMLGRTRMGLAGVEVVGVAPSSPAERAGLHVGDIIADAGGTLVSSPEAFVNFINSQAPQSKLTLYVIRDNRPSYFDVVLASAADPKAPPVQQAAAQREPEKTASETDENLPPLREDAYAVVIGIDYGGRKDIPGLKYASNDAQDVYNLLTDRRYGGIPKENTVLLLNENATRNSMVAAIRKIRTWDGYIYVYFSGHGAPITSGDKVTDAVIVPYDAVISDPDSLADTAVKISYLENMVDTSNAKGVMVALDACFTGSGKSITAKGGKPIVGMMAAPDLFRTTGSGRVIITSSAANQQSWEDDSEYRSGIFSHFFKEGLRGKAGKGVWVTINDIADYIKSNVAKTAFRLKGQEQDPQVVGSGDFTVGRNWEQYRLIDEETGRNKLKGLFEKGLINSTQLTKGLEELKKPVKSKLMDAFLKGRIDDKSFGELY</sequence>
<dbReference type="Pfam" id="PF00656">
    <property type="entry name" value="Peptidase_C14"/>
    <property type="match status" value="1"/>
</dbReference>
<dbReference type="GO" id="GO:0006508">
    <property type="term" value="P:proteolysis"/>
    <property type="evidence" value="ECO:0007669"/>
    <property type="project" value="InterPro"/>
</dbReference>
<dbReference type="PROSITE" id="PS50106">
    <property type="entry name" value="PDZ"/>
    <property type="match status" value="1"/>
</dbReference>
<dbReference type="Proteomes" id="UP000294614">
    <property type="component" value="Unassembled WGS sequence"/>
</dbReference>
<reference evidence="4 5" key="1">
    <citation type="submission" date="2019-03" db="EMBL/GenBank/DDBJ databases">
        <title>Genomic Encyclopedia of Type Strains, Phase IV (KMG-IV): sequencing the most valuable type-strain genomes for metagenomic binning, comparative biology and taxonomic classification.</title>
        <authorList>
            <person name="Goeker M."/>
        </authorList>
    </citation>
    <scope>NUCLEOTIDE SEQUENCE [LARGE SCALE GENOMIC DNA]</scope>
    <source>
        <strain evidence="4 5">DSM 24984</strain>
    </source>
</reference>
<feature type="region of interest" description="Disordered" evidence="1">
    <location>
        <begin position="338"/>
        <end position="362"/>
    </location>
</feature>
<evidence type="ECO:0000256" key="1">
    <source>
        <dbReference type="SAM" id="MobiDB-lite"/>
    </source>
</evidence>
<keyword evidence="2" id="KW-0732">Signal</keyword>
<evidence type="ECO:0000259" key="3">
    <source>
        <dbReference type="PROSITE" id="PS50106"/>
    </source>
</evidence>
<feature type="domain" description="PDZ" evidence="3">
    <location>
        <begin position="222"/>
        <end position="293"/>
    </location>
</feature>
<dbReference type="SMART" id="SM00228">
    <property type="entry name" value="PDZ"/>
    <property type="match status" value="1"/>
</dbReference>
<dbReference type="Pfam" id="PF13180">
    <property type="entry name" value="PDZ_2"/>
    <property type="match status" value="1"/>
</dbReference>
<evidence type="ECO:0000313" key="5">
    <source>
        <dbReference type="Proteomes" id="UP000294614"/>
    </source>
</evidence>
<evidence type="ECO:0000256" key="2">
    <source>
        <dbReference type="SAM" id="SignalP"/>
    </source>
</evidence>
<dbReference type="Gene3D" id="2.30.42.10">
    <property type="match status" value="1"/>
</dbReference>
<dbReference type="PROSITE" id="PS51257">
    <property type="entry name" value="PROKAR_LIPOPROTEIN"/>
    <property type="match status" value="1"/>
</dbReference>